<sequence length="174" mass="19441">MKLNVVSKAAVSVGGLFLFLGSVSMNVMAEPFAPRPQIPADIADNYQAQSARDSVIPDAARVGIPAYPGAVIIRTFAVKERPPKYEGLPIIELITTDDYETVIAFYKKQLSTWGDAELMSAYYFAQHGNLNFFKPEEPHVGIHKMENYYRDGDKKILRQLLPGAQTLIKVFYAR</sequence>
<reference evidence="1" key="1">
    <citation type="submission" date="2018-06" db="EMBL/GenBank/DDBJ databases">
        <authorList>
            <person name="Zhirakovskaya E."/>
        </authorList>
    </citation>
    <scope>NUCLEOTIDE SEQUENCE</scope>
</reference>
<name>A0A3B1AEP9_9ZZZZ</name>
<gene>
    <name evidence="1" type="ORF">MNBD_GAMMA19-1542</name>
</gene>
<dbReference type="AlphaFoldDB" id="A0A3B1AEP9"/>
<organism evidence="1">
    <name type="scientific">hydrothermal vent metagenome</name>
    <dbReference type="NCBI Taxonomy" id="652676"/>
    <lineage>
        <taxon>unclassified sequences</taxon>
        <taxon>metagenomes</taxon>
        <taxon>ecological metagenomes</taxon>
    </lineage>
</organism>
<dbReference type="EMBL" id="UOFV01000464">
    <property type="protein sequence ID" value="VAX04326.1"/>
    <property type="molecule type" value="Genomic_DNA"/>
</dbReference>
<accession>A0A3B1AEP9</accession>
<evidence type="ECO:0000313" key="1">
    <source>
        <dbReference type="EMBL" id="VAX04326.1"/>
    </source>
</evidence>
<protein>
    <submittedName>
        <fullName evidence="1">Uncharacterized protein</fullName>
    </submittedName>
</protein>
<proteinExistence type="predicted"/>